<dbReference type="PROSITE" id="PS51257">
    <property type="entry name" value="PROKAR_LIPOPROTEIN"/>
    <property type="match status" value="1"/>
</dbReference>
<evidence type="ECO:0008006" key="3">
    <source>
        <dbReference type="Google" id="ProtNLM"/>
    </source>
</evidence>
<proteinExistence type="predicted"/>
<dbReference type="EMBL" id="JADYTN010000062">
    <property type="protein sequence ID" value="MCF2564890.1"/>
    <property type="molecule type" value="Genomic_DNA"/>
</dbReference>
<dbReference type="Gene3D" id="3.80.10.10">
    <property type="entry name" value="Ribonuclease Inhibitor"/>
    <property type="match status" value="1"/>
</dbReference>
<keyword evidence="2" id="KW-1185">Reference proteome</keyword>
<comment type="caution">
    <text evidence="1">The sequence shown here is derived from an EMBL/GenBank/DDBJ whole genome shotgun (WGS) entry which is preliminary data.</text>
</comment>
<reference evidence="1 2" key="1">
    <citation type="submission" date="2020-12" db="EMBL/GenBank/DDBJ databases">
        <title>Whole genome sequences of gut porcine anaerobes.</title>
        <authorList>
            <person name="Kubasova T."/>
            <person name="Jahodarova E."/>
            <person name="Rychlik I."/>
        </authorList>
    </citation>
    <scope>NUCLEOTIDE SEQUENCE [LARGE SCALE GENOMIC DNA]</scope>
    <source>
        <strain evidence="1 2">An925</strain>
    </source>
</reference>
<dbReference type="Proteomes" id="UP001200470">
    <property type="component" value="Unassembled WGS sequence"/>
</dbReference>
<dbReference type="RefSeq" id="WP_301638737.1">
    <property type="nucleotide sequence ID" value="NZ_JADYTN010000062.1"/>
</dbReference>
<protein>
    <recommendedName>
        <fullName evidence="3">Leucine-rich repeat protein</fullName>
    </recommendedName>
</protein>
<gene>
    <name evidence="1" type="ORF">I6E12_12380</name>
</gene>
<name>A0ABS9CJ41_9BACT</name>
<sequence>MKSVLAIAGILTLASCSSSEDFFTENLGDNNKSVKMTFTASQENGSATRTAIGTEGGKTKIHWSESDVIKVTNGTETKDFTLTAGQGTTKATFNGEISESATYYAIYPNQSDVTFSNNTFSGVELKAEQEAKEGSFDPKAAIMVAKSNGTNLPFKNVVAYFKVTPTFDCSEIVVTAHKSTDALAGTFDVAIDGEGTPSISKITKKSREVKLTGTIKKDKDYYILLLPGTFEYGFSVTLKPQDDTTKKYFKQKNTSFTLNRNELWNLRKMEGATEVSESTIPYITFTADEEQTFSYNDNYGQAYQGANEYLEYSVNGGEWKNFDVVFSSSSVSFGGGNGNLRLRAKVGQENYKESNAGPMFKFGNETVEVNCTGDIRTLIDYENYYCANTSNAKFMNFFNSMTNLKSAPYLPSMELASQCYYAMFKGCTGLTTAPELPATTLANSCYYEMFYGCTGLTTAPKLPATTLDTWCYREMFYGCTSLKTAPELPATTLATLCYGKMFYGCSNLSKVTMLATTYSARKCLNNWLDNAGTSAQSRTLKLASKKVYDGMKNEGYLPTQWQQGQATIEYNNQ</sequence>
<organism evidence="1 2">
    <name type="scientific">Xylanibacter brevis</name>
    <dbReference type="NCBI Taxonomy" id="83231"/>
    <lineage>
        <taxon>Bacteria</taxon>
        <taxon>Pseudomonadati</taxon>
        <taxon>Bacteroidota</taxon>
        <taxon>Bacteroidia</taxon>
        <taxon>Bacteroidales</taxon>
        <taxon>Prevotellaceae</taxon>
        <taxon>Xylanibacter</taxon>
    </lineage>
</organism>
<dbReference type="InterPro" id="IPR032675">
    <property type="entry name" value="LRR_dom_sf"/>
</dbReference>
<evidence type="ECO:0000313" key="2">
    <source>
        <dbReference type="Proteomes" id="UP001200470"/>
    </source>
</evidence>
<accession>A0ABS9CJ41</accession>
<dbReference type="CDD" id="cd13120">
    <property type="entry name" value="BF2867_like_N"/>
    <property type="match status" value="1"/>
</dbReference>
<evidence type="ECO:0000313" key="1">
    <source>
        <dbReference type="EMBL" id="MCF2564890.1"/>
    </source>
</evidence>